<comment type="caution">
    <text evidence="1">The sequence shown here is derived from an EMBL/GenBank/DDBJ whole genome shotgun (WGS) entry which is preliminary data.</text>
</comment>
<protein>
    <submittedName>
        <fullName evidence="1">Uncharacterized protein</fullName>
    </submittedName>
</protein>
<dbReference type="EMBL" id="JANAWD010000253">
    <property type="protein sequence ID" value="KAJ3482847.1"/>
    <property type="molecule type" value="Genomic_DNA"/>
</dbReference>
<gene>
    <name evidence="1" type="ORF">NLI96_g6693</name>
</gene>
<dbReference type="Proteomes" id="UP001212997">
    <property type="component" value="Unassembled WGS sequence"/>
</dbReference>
<sequence>MSSPSLVASVYRNYETSESSFSNGSHLEELLSHLSAFKLLSDVTILVIPNIFGLSPLNILTATSFAPLVDLPSPFVLDVNPNMAIDLDDDVLAAMATTWPRIKVLSIVPSLELPTKPRATLGALIPLVTRCPLLCSVTLPLDLLIPEKYIRCDIHTHRSNRKWAAFDIWYRSDVAADNWIMADPPVRVAPECTYQ</sequence>
<reference evidence="1" key="1">
    <citation type="submission" date="2022-07" db="EMBL/GenBank/DDBJ databases">
        <title>Genome Sequence of Physisporinus lineatus.</title>
        <authorList>
            <person name="Buettner E."/>
        </authorList>
    </citation>
    <scope>NUCLEOTIDE SEQUENCE</scope>
    <source>
        <strain evidence="1">VT162</strain>
    </source>
</reference>
<evidence type="ECO:0000313" key="1">
    <source>
        <dbReference type="EMBL" id="KAJ3482847.1"/>
    </source>
</evidence>
<name>A0AAD5V293_9APHY</name>
<proteinExistence type="predicted"/>
<evidence type="ECO:0000313" key="2">
    <source>
        <dbReference type="Proteomes" id="UP001212997"/>
    </source>
</evidence>
<dbReference type="AlphaFoldDB" id="A0AAD5V293"/>
<keyword evidence="2" id="KW-1185">Reference proteome</keyword>
<accession>A0AAD5V293</accession>
<organism evidence="1 2">
    <name type="scientific">Meripilus lineatus</name>
    <dbReference type="NCBI Taxonomy" id="2056292"/>
    <lineage>
        <taxon>Eukaryota</taxon>
        <taxon>Fungi</taxon>
        <taxon>Dikarya</taxon>
        <taxon>Basidiomycota</taxon>
        <taxon>Agaricomycotina</taxon>
        <taxon>Agaricomycetes</taxon>
        <taxon>Polyporales</taxon>
        <taxon>Meripilaceae</taxon>
        <taxon>Meripilus</taxon>
    </lineage>
</organism>